<sequence>MHGLRHAYAQNRYEEITGWKCPAAGGPSKKSLTPQQREIDQAARLTISQELGHERAQIIAAYQTKGVQTKGVGDKSQSFSFVTDPFLV</sequence>
<accession>A0A3B0Z2Z9</accession>
<organism evidence="1">
    <name type="scientific">hydrothermal vent metagenome</name>
    <dbReference type="NCBI Taxonomy" id="652676"/>
    <lineage>
        <taxon>unclassified sequences</taxon>
        <taxon>metagenomes</taxon>
        <taxon>ecological metagenomes</taxon>
    </lineage>
</organism>
<evidence type="ECO:0008006" key="2">
    <source>
        <dbReference type="Google" id="ProtNLM"/>
    </source>
</evidence>
<gene>
    <name evidence="1" type="ORF">MNBD_GAMMA13-455</name>
</gene>
<dbReference type="EMBL" id="UOFK01000285">
    <property type="protein sequence ID" value="VAW81897.1"/>
    <property type="molecule type" value="Genomic_DNA"/>
</dbReference>
<dbReference type="AlphaFoldDB" id="A0A3B0Z2Z9"/>
<protein>
    <recommendedName>
        <fullName evidence="2">Integrase</fullName>
    </recommendedName>
</protein>
<evidence type="ECO:0000313" key="1">
    <source>
        <dbReference type="EMBL" id="VAW81897.1"/>
    </source>
</evidence>
<proteinExistence type="predicted"/>
<name>A0A3B0Z2Z9_9ZZZZ</name>
<reference evidence="1" key="1">
    <citation type="submission" date="2018-06" db="EMBL/GenBank/DDBJ databases">
        <authorList>
            <person name="Zhirakovskaya E."/>
        </authorList>
    </citation>
    <scope>NUCLEOTIDE SEQUENCE</scope>
</reference>